<reference evidence="4" key="1">
    <citation type="journal article" date="2019" name="Int. J. Syst. Evol. Microbiol.">
        <title>The Global Catalogue of Microorganisms (GCM) 10K type strain sequencing project: providing services to taxonomists for standard genome sequencing and annotation.</title>
        <authorList>
            <consortium name="The Broad Institute Genomics Platform"/>
            <consortium name="The Broad Institute Genome Sequencing Center for Infectious Disease"/>
            <person name="Wu L."/>
            <person name="Ma J."/>
        </authorList>
    </citation>
    <scope>NUCLEOTIDE SEQUENCE [LARGE SCALE GENOMIC DNA]</scope>
    <source>
        <strain evidence="4">CGMCC 1.12769</strain>
    </source>
</reference>
<dbReference type="RefSeq" id="WP_188536281.1">
    <property type="nucleotide sequence ID" value="NZ_BMFT01000001.1"/>
</dbReference>
<dbReference type="InterPro" id="IPR009097">
    <property type="entry name" value="Cyclic_Pdiesterase"/>
</dbReference>
<feature type="short sequence motif" description="HXTX 2" evidence="2">
    <location>
        <begin position="135"/>
        <end position="138"/>
    </location>
</feature>
<evidence type="ECO:0000313" key="4">
    <source>
        <dbReference type="Proteomes" id="UP000659344"/>
    </source>
</evidence>
<keyword evidence="1 2" id="KW-0378">Hydrolase</keyword>
<evidence type="ECO:0000256" key="2">
    <source>
        <dbReference type="HAMAP-Rule" id="MF_01940"/>
    </source>
</evidence>
<name>A0ABQ1Y8C3_9BACL</name>
<organism evidence="3 4">
    <name type="scientific">Paenibacillus segetis</name>
    <dbReference type="NCBI Taxonomy" id="1325360"/>
    <lineage>
        <taxon>Bacteria</taxon>
        <taxon>Bacillati</taxon>
        <taxon>Bacillota</taxon>
        <taxon>Bacilli</taxon>
        <taxon>Bacillales</taxon>
        <taxon>Paenibacillaceae</taxon>
        <taxon>Paenibacillus</taxon>
    </lineage>
</organism>
<keyword evidence="4" id="KW-1185">Reference proteome</keyword>
<dbReference type="Proteomes" id="UP000659344">
    <property type="component" value="Unassembled WGS sequence"/>
</dbReference>
<proteinExistence type="inferred from homology"/>
<sequence length="189" mass="21249">MGQGDHNNQSVRVFVAVPIPKPIAEELEHWRNANRDKLPFRKWTHPQDYHITLQFLGETSLHKLEAICTSLREIKANPFTLSINGGGFFGQAKSPRVLWSAVSGDIRSLRSLHLSVIQATSGLGFIPEERPYNPHITLARKATDSDSTIVEVMSSAPAGLAWEVDHFTLMRTHMNVSPMYEIVETFTLM</sequence>
<comment type="caution">
    <text evidence="3">The sequence shown here is derived from an EMBL/GenBank/DDBJ whole genome shotgun (WGS) entry which is preliminary data.</text>
</comment>
<dbReference type="Gene3D" id="3.90.1140.10">
    <property type="entry name" value="Cyclic phosphodiesterase"/>
    <property type="match status" value="1"/>
</dbReference>
<dbReference type="SUPFAM" id="SSF55144">
    <property type="entry name" value="LigT-like"/>
    <property type="match status" value="1"/>
</dbReference>
<dbReference type="Pfam" id="PF13563">
    <property type="entry name" value="2_5_RNA_ligase2"/>
    <property type="match status" value="1"/>
</dbReference>
<dbReference type="HAMAP" id="MF_01940">
    <property type="entry name" value="RNA_CPDase"/>
    <property type="match status" value="1"/>
</dbReference>
<dbReference type="EMBL" id="BMFT01000001">
    <property type="protein sequence ID" value="GGH15241.1"/>
    <property type="molecule type" value="Genomic_DNA"/>
</dbReference>
<gene>
    <name evidence="3" type="ORF">GCM10008013_09320</name>
</gene>
<dbReference type="PANTHER" id="PTHR35561">
    <property type="entry name" value="RNA 2',3'-CYCLIC PHOSPHODIESTERASE"/>
    <property type="match status" value="1"/>
</dbReference>
<evidence type="ECO:0000256" key="1">
    <source>
        <dbReference type="ARBA" id="ARBA00022801"/>
    </source>
</evidence>
<dbReference type="NCBIfam" id="TIGR02258">
    <property type="entry name" value="2_5_ligase"/>
    <property type="match status" value="1"/>
</dbReference>
<comment type="similarity">
    <text evidence="2">Belongs to the 2H phosphoesterase superfamily. ThpR family.</text>
</comment>
<protein>
    <recommendedName>
        <fullName evidence="2">RNA 2',3'-cyclic phosphodiesterase</fullName>
        <shortName evidence="2">RNA 2',3'-CPDase</shortName>
        <ecNumber evidence="2">3.1.4.58</ecNumber>
    </recommendedName>
</protein>
<accession>A0ABQ1Y8C3</accession>
<feature type="active site" description="Proton acceptor" evidence="2">
    <location>
        <position position="135"/>
    </location>
</feature>
<comment type="catalytic activity">
    <reaction evidence="2">
        <text>a 3'-end 2',3'-cyclophospho-ribonucleotide-RNA + H2O = a 3'-end 2'-phospho-ribonucleotide-RNA + H(+)</text>
        <dbReference type="Rhea" id="RHEA:11828"/>
        <dbReference type="Rhea" id="RHEA-COMP:10464"/>
        <dbReference type="Rhea" id="RHEA-COMP:17353"/>
        <dbReference type="ChEBI" id="CHEBI:15377"/>
        <dbReference type="ChEBI" id="CHEBI:15378"/>
        <dbReference type="ChEBI" id="CHEBI:83064"/>
        <dbReference type="ChEBI" id="CHEBI:173113"/>
        <dbReference type="EC" id="3.1.4.58"/>
    </reaction>
</comment>
<dbReference type="InterPro" id="IPR004175">
    <property type="entry name" value="RNA_CPDase"/>
</dbReference>
<feature type="short sequence motif" description="HXTX 1" evidence="2">
    <location>
        <begin position="50"/>
        <end position="53"/>
    </location>
</feature>
<dbReference type="EC" id="3.1.4.58" evidence="2"/>
<evidence type="ECO:0000313" key="3">
    <source>
        <dbReference type="EMBL" id="GGH15241.1"/>
    </source>
</evidence>
<feature type="active site" description="Proton donor" evidence="2">
    <location>
        <position position="50"/>
    </location>
</feature>
<dbReference type="PANTHER" id="PTHR35561:SF1">
    <property type="entry name" value="RNA 2',3'-CYCLIC PHOSPHODIESTERASE"/>
    <property type="match status" value="1"/>
</dbReference>
<comment type="function">
    <text evidence="2">Hydrolyzes RNA 2',3'-cyclic phosphodiester to an RNA 2'-phosphomonoester.</text>
</comment>